<dbReference type="KEGG" id="kng:KNAG_0A03850"/>
<dbReference type="Proteomes" id="UP000006310">
    <property type="component" value="Chromosome 1"/>
</dbReference>
<dbReference type="EMBL" id="HE978314">
    <property type="protein sequence ID" value="CCK68065.1"/>
    <property type="molecule type" value="Genomic_DNA"/>
</dbReference>
<reference evidence="16" key="2">
    <citation type="submission" date="2012-08" db="EMBL/GenBank/DDBJ databases">
        <title>Genome sequence of Kazachstania naganishii.</title>
        <authorList>
            <person name="Gordon J.L."/>
            <person name="Armisen D."/>
            <person name="Proux-Wera E."/>
            <person name="OhEigeartaigh S.S."/>
            <person name="Byrne K.P."/>
            <person name="Wolfe K.H."/>
        </authorList>
    </citation>
    <scope>NUCLEOTIDE SEQUENCE [LARGE SCALE GENOMIC DNA]</scope>
    <source>
        <strain evidence="16">ATCC MYA-139 / BCRC 22969 / CBS 8797 / CCRC 22969 / KCTC 17520 / NBRC 10181 / NCYC 3082</strain>
    </source>
</reference>
<keyword evidence="9" id="KW-0269">Exonuclease</keyword>
<evidence type="ECO:0000256" key="8">
    <source>
        <dbReference type="ARBA" id="ARBA00022801"/>
    </source>
</evidence>
<evidence type="ECO:0000256" key="13">
    <source>
        <dbReference type="ARBA" id="ARBA00023125"/>
    </source>
</evidence>
<proteinExistence type="inferred from homology"/>
<gene>
    <name evidence="15" type="primary">KNAG0A03850</name>
    <name evidence="15" type="ordered locus">KNAG_0A03850</name>
</gene>
<keyword evidence="7" id="KW-0540">Nuclease</keyword>
<evidence type="ECO:0000256" key="5">
    <source>
        <dbReference type="ARBA" id="ARBA00013561"/>
    </source>
</evidence>
<protein>
    <recommendedName>
        <fullName evidence="5">Exonuclease V, mitochondrial</fullName>
    </recommendedName>
    <alternativeName>
        <fullName evidence="14">Defects in morphology protein 1</fullName>
    </alternativeName>
</protein>
<dbReference type="GO" id="GO:0036297">
    <property type="term" value="P:interstrand cross-link repair"/>
    <property type="evidence" value="ECO:0007669"/>
    <property type="project" value="TreeGrafter"/>
</dbReference>
<evidence type="ECO:0000256" key="3">
    <source>
        <dbReference type="ARBA" id="ARBA00009797"/>
    </source>
</evidence>
<evidence type="ECO:0000256" key="14">
    <source>
        <dbReference type="ARBA" id="ARBA00030412"/>
    </source>
</evidence>
<keyword evidence="8" id="KW-0378">Hydrolase</keyword>
<dbReference type="AlphaFoldDB" id="J7QZW7"/>
<evidence type="ECO:0000256" key="2">
    <source>
        <dbReference type="ARBA" id="ARBA00001966"/>
    </source>
</evidence>
<dbReference type="PANTHER" id="PTHR14464:SF4">
    <property type="entry name" value="EXONUCLEASE V"/>
    <property type="match status" value="1"/>
</dbReference>
<dbReference type="OrthoDB" id="354769at2759"/>
<evidence type="ECO:0000256" key="6">
    <source>
        <dbReference type="ARBA" id="ARBA00022485"/>
    </source>
</evidence>
<comment type="cofactor">
    <cofactor evidence="1">
        <name>Mg(2+)</name>
        <dbReference type="ChEBI" id="CHEBI:18420"/>
    </cofactor>
</comment>
<keyword evidence="10" id="KW-0460">Magnesium</keyword>
<dbReference type="OMA" id="LQVMYYR"/>
<dbReference type="GO" id="GO:0003677">
    <property type="term" value="F:DNA binding"/>
    <property type="evidence" value="ECO:0007669"/>
    <property type="project" value="UniProtKB-KW"/>
</dbReference>
<dbReference type="RefSeq" id="XP_022462311.1">
    <property type="nucleotide sequence ID" value="XM_022608163.1"/>
</dbReference>
<keyword evidence="16" id="KW-1185">Reference proteome</keyword>
<evidence type="ECO:0000256" key="11">
    <source>
        <dbReference type="ARBA" id="ARBA00023004"/>
    </source>
</evidence>
<comment type="subunit">
    <text evidence="4">Monomer.</text>
</comment>
<dbReference type="InterPro" id="IPR019190">
    <property type="entry name" value="EXOV"/>
</dbReference>
<dbReference type="GO" id="GO:0045145">
    <property type="term" value="F:single-stranded DNA 5'-3' DNA exonuclease activity"/>
    <property type="evidence" value="ECO:0007669"/>
    <property type="project" value="EnsemblFungi"/>
</dbReference>
<dbReference type="HOGENOM" id="CLU_019985_0_0_1"/>
<dbReference type="eggNOG" id="ENOG502QR0P">
    <property type="taxonomic scope" value="Eukaryota"/>
</dbReference>
<comment type="cofactor">
    <cofactor evidence="2">
        <name>[4Fe-4S] cluster</name>
        <dbReference type="ChEBI" id="CHEBI:49883"/>
    </cofactor>
</comment>
<keyword evidence="12" id="KW-0411">Iron-sulfur</keyword>
<keyword evidence="6" id="KW-0004">4Fe-4S</keyword>
<keyword evidence="13" id="KW-0238">DNA-binding</keyword>
<dbReference type="PANTHER" id="PTHR14464">
    <property type="entry name" value="EXONUCLEASE V"/>
    <property type="match status" value="1"/>
</dbReference>
<keyword evidence="6" id="KW-0479">Metal-binding</keyword>
<evidence type="ECO:0000256" key="7">
    <source>
        <dbReference type="ARBA" id="ARBA00022722"/>
    </source>
</evidence>
<dbReference type="Pfam" id="PF09810">
    <property type="entry name" value="Exo5"/>
    <property type="match status" value="1"/>
</dbReference>
<evidence type="ECO:0000256" key="9">
    <source>
        <dbReference type="ARBA" id="ARBA00022839"/>
    </source>
</evidence>
<evidence type="ECO:0000313" key="15">
    <source>
        <dbReference type="EMBL" id="CCK68065.1"/>
    </source>
</evidence>
<reference evidence="15 16" key="1">
    <citation type="journal article" date="2011" name="Proc. Natl. Acad. Sci. U.S.A.">
        <title>Evolutionary erosion of yeast sex chromosomes by mating-type switching accidents.</title>
        <authorList>
            <person name="Gordon J.L."/>
            <person name="Armisen D."/>
            <person name="Proux-Wera E."/>
            <person name="Oheigeartaigh S.S."/>
            <person name="Byrne K.P."/>
            <person name="Wolfe K.H."/>
        </authorList>
    </citation>
    <scope>NUCLEOTIDE SEQUENCE [LARGE SCALE GENOMIC DNA]</scope>
    <source>
        <strain evidence="16">ATCC MYA-139 / BCRC 22969 / CBS 8797 / CCRC 22969 / KCTC 17520 / NBRC 10181 / NCYC 3082</strain>
    </source>
</reference>
<evidence type="ECO:0000313" key="16">
    <source>
        <dbReference type="Proteomes" id="UP000006310"/>
    </source>
</evidence>
<dbReference type="GO" id="GO:0051539">
    <property type="term" value="F:4 iron, 4 sulfur cluster binding"/>
    <property type="evidence" value="ECO:0007669"/>
    <property type="project" value="UniProtKB-KW"/>
</dbReference>
<organism evidence="15 16">
    <name type="scientific">Huiozyma naganishii (strain ATCC MYA-139 / BCRC 22969 / CBS 8797 / KCTC 17520 / NBRC 10181 / NCYC 3082 / Yp74L-3)</name>
    <name type="common">Yeast</name>
    <name type="synonym">Kazachstania naganishii</name>
    <dbReference type="NCBI Taxonomy" id="1071383"/>
    <lineage>
        <taxon>Eukaryota</taxon>
        <taxon>Fungi</taxon>
        <taxon>Dikarya</taxon>
        <taxon>Ascomycota</taxon>
        <taxon>Saccharomycotina</taxon>
        <taxon>Saccharomycetes</taxon>
        <taxon>Saccharomycetales</taxon>
        <taxon>Saccharomycetaceae</taxon>
        <taxon>Huiozyma</taxon>
    </lineage>
</organism>
<dbReference type="GeneID" id="34523700"/>
<dbReference type="GO" id="GO:0005739">
    <property type="term" value="C:mitochondrion"/>
    <property type="evidence" value="ECO:0007669"/>
    <property type="project" value="TreeGrafter"/>
</dbReference>
<evidence type="ECO:0000256" key="4">
    <source>
        <dbReference type="ARBA" id="ARBA00011245"/>
    </source>
</evidence>
<evidence type="ECO:0000256" key="10">
    <source>
        <dbReference type="ARBA" id="ARBA00022842"/>
    </source>
</evidence>
<comment type="similarity">
    <text evidence="3">Belongs to the EXO5 family.</text>
</comment>
<dbReference type="GO" id="GO:0005634">
    <property type="term" value="C:nucleus"/>
    <property type="evidence" value="ECO:0007669"/>
    <property type="project" value="TreeGrafter"/>
</dbReference>
<evidence type="ECO:0000256" key="12">
    <source>
        <dbReference type="ARBA" id="ARBA00023014"/>
    </source>
</evidence>
<accession>J7QZW7</accession>
<evidence type="ECO:0000256" key="1">
    <source>
        <dbReference type="ARBA" id="ARBA00001946"/>
    </source>
</evidence>
<sequence>MLKWRVKPRWIRRNLHCNKRVNEMTSLEHPKANQDLTDLTLDEQKTIKELSFFKDKQLQQVVLSTKKLNSKDNYILGKIGVVREIFGESTTHPGYLSYKLPDTKPNPYRDGLSKCTFSERQNRLSVTSLLTKSWCELRTAYDIYSQKPRFATSRIISGAKQHSTLESTIYKIDDDWLEFNQRLNVPTFKLLEGWSDTLHRLMTLFINGEAREVLCHGYMDSSDDNGTFLSGEKIEYWQRMFDSGRTESPDTDPASKFVLVSGIIDHLVLRSKRSENLIVNQKYLEGTADVMKVIEGLQAKVSTPQAQNDWEIVVGDVKTRNVYQVPTQSSVVKASKLQVMYYRFFLDILGQAADTTYYSLLINAQKRGLDVDAPINPLNALSLMVRHPFLIPDMNRLKHGVSINFEPFDICNEADNKVFYDLTPYKELLTSDNSEHLREFCKKWEKPLTLRYFAARLSQFYNLMGGLLSDKLMIEYYCFGKNFHNIDFTYSHDNLCQHHASSSKFWFGKRPIEPIKPNLKNLVTYCKYCDYSSVCLWKREAEEACGQLGKDLQNVISEIY</sequence>
<keyword evidence="11" id="KW-0408">Iron</keyword>
<name>J7QZW7_HUIN7</name>